<feature type="compositionally biased region" description="Polar residues" evidence="1">
    <location>
        <begin position="147"/>
        <end position="168"/>
    </location>
</feature>
<proteinExistence type="predicted"/>
<feature type="region of interest" description="Disordered" evidence="1">
    <location>
        <begin position="1"/>
        <end position="232"/>
    </location>
</feature>
<feature type="compositionally biased region" description="Polar residues" evidence="1">
    <location>
        <begin position="110"/>
        <end position="135"/>
    </location>
</feature>
<evidence type="ECO:0008006" key="4">
    <source>
        <dbReference type="Google" id="ProtNLM"/>
    </source>
</evidence>
<dbReference type="AlphaFoldDB" id="A0A9D3RVB9"/>
<name>A0A9D3RVB9_ANGAN</name>
<gene>
    <name evidence="2" type="ORF">ANANG_G00162390</name>
</gene>
<dbReference type="Proteomes" id="UP001044222">
    <property type="component" value="Chromosome 8"/>
</dbReference>
<evidence type="ECO:0000313" key="2">
    <source>
        <dbReference type="EMBL" id="KAG5844425.1"/>
    </source>
</evidence>
<accession>A0A9D3RVB9</accession>
<dbReference type="InterPro" id="IPR033536">
    <property type="entry name" value="Spata22"/>
</dbReference>
<dbReference type="GO" id="GO:0007276">
    <property type="term" value="P:gamete generation"/>
    <property type="evidence" value="ECO:0007669"/>
    <property type="project" value="InterPro"/>
</dbReference>
<feature type="compositionally biased region" description="Polar residues" evidence="1">
    <location>
        <begin position="79"/>
        <end position="96"/>
    </location>
</feature>
<dbReference type="GO" id="GO:0000711">
    <property type="term" value="P:meiotic DNA repair synthesis"/>
    <property type="evidence" value="ECO:0007669"/>
    <property type="project" value="InterPro"/>
</dbReference>
<dbReference type="PANTHER" id="PTHR35258:SF1">
    <property type="entry name" value="SPERMATOGENESIS-ASSOCIATED PROTEIN 22"/>
    <property type="match status" value="1"/>
</dbReference>
<feature type="compositionally biased region" description="Low complexity" evidence="1">
    <location>
        <begin position="54"/>
        <end position="71"/>
    </location>
</feature>
<evidence type="ECO:0000256" key="1">
    <source>
        <dbReference type="SAM" id="MobiDB-lite"/>
    </source>
</evidence>
<feature type="region of interest" description="Disordered" evidence="1">
    <location>
        <begin position="335"/>
        <end position="354"/>
    </location>
</feature>
<dbReference type="GO" id="GO:0051445">
    <property type="term" value="P:regulation of meiotic cell cycle"/>
    <property type="evidence" value="ECO:0007669"/>
    <property type="project" value="TreeGrafter"/>
</dbReference>
<sequence>MKRNLSETLPRPTAGCLSVPLFNQKRRSRLPLTSNPPENEFCRTASNEFHPAESLASPSMSSGNSGNSDGNAPNYIMSAGQNSPWSRQGQLSNRPAASSAGRGLAPLTHPSRTGNVGPQMGQPGSTGWQGPSAQPSAKPCSFPDSRGSVQYRSQPSHTYVQSGQQSVPRQPGLQGSFRPLQPQRPVTTPPPPHPPAAGGQWQDSTWKFKTAAHSGQFKEDNPVLPTKNATRPQQKSAVLQIKLAVDSSLRVLTTVIGGMKHWSQYKDRVACLFEVFATLDSAVTVGNHGAKSFLLRDGKDVVRCVFYETDRDLPRLIRGQVHRCVGNYHGGGTCSPACRSDPPPPRSRGTPRSR</sequence>
<protein>
    <recommendedName>
        <fullName evidence="4">Spermatogenesis-associated protein 22</fullName>
    </recommendedName>
</protein>
<evidence type="ECO:0000313" key="3">
    <source>
        <dbReference type="Proteomes" id="UP001044222"/>
    </source>
</evidence>
<dbReference type="EMBL" id="JAFIRN010000008">
    <property type="protein sequence ID" value="KAG5844425.1"/>
    <property type="molecule type" value="Genomic_DNA"/>
</dbReference>
<reference evidence="2" key="1">
    <citation type="submission" date="2021-01" db="EMBL/GenBank/DDBJ databases">
        <title>A chromosome-scale assembly of European eel, Anguilla anguilla.</title>
        <authorList>
            <person name="Henkel C."/>
            <person name="Jong-Raadsen S.A."/>
            <person name="Dufour S."/>
            <person name="Weltzien F.-A."/>
            <person name="Palstra A.P."/>
            <person name="Pelster B."/>
            <person name="Spaink H.P."/>
            <person name="Van Den Thillart G.E."/>
            <person name="Jansen H."/>
            <person name="Zahm M."/>
            <person name="Klopp C."/>
            <person name="Cedric C."/>
            <person name="Louis A."/>
            <person name="Berthelot C."/>
            <person name="Parey E."/>
            <person name="Roest Crollius H."/>
            <person name="Montfort J."/>
            <person name="Robinson-Rechavi M."/>
            <person name="Bucao C."/>
            <person name="Bouchez O."/>
            <person name="Gislard M."/>
            <person name="Lluch J."/>
            <person name="Milhes M."/>
            <person name="Lampietro C."/>
            <person name="Lopez Roques C."/>
            <person name="Donnadieu C."/>
            <person name="Braasch I."/>
            <person name="Desvignes T."/>
            <person name="Postlethwait J."/>
            <person name="Bobe J."/>
            <person name="Guiguen Y."/>
            <person name="Dirks R."/>
        </authorList>
    </citation>
    <scope>NUCLEOTIDE SEQUENCE</scope>
    <source>
        <strain evidence="2">Tag_6206</strain>
        <tissue evidence="2">Liver</tissue>
    </source>
</reference>
<dbReference type="PANTHER" id="PTHR35258">
    <property type="entry name" value="SPERMATOGENESIS-ASSOCIATED PROTEIN 22"/>
    <property type="match status" value="1"/>
</dbReference>
<dbReference type="GO" id="GO:0007129">
    <property type="term" value="P:homologous chromosome pairing at meiosis"/>
    <property type="evidence" value="ECO:0007669"/>
    <property type="project" value="InterPro"/>
</dbReference>
<organism evidence="2 3">
    <name type="scientific">Anguilla anguilla</name>
    <name type="common">European freshwater eel</name>
    <name type="synonym">Muraena anguilla</name>
    <dbReference type="NCBI Taxonomy" id="7936"/>
    <lineage>
        <taxon>Eukaryota</taxon>
        <taxon>Metazoa</taxon>
        <taxon>Chordata</taxon>
        <taxon>Craniata</taxon>
        <taxon>Vertebrata</taxon>
        <taxon>Euteleostomi</taxon>
        <taxon>Actinopterygii</taxon>
        <taxon>Neopterygii</taxon>
        <taxon>Teleostei</taxon>
        <taxon>Anguilliformes</taxon>
        <taxon>Anguillidae</taxon>
        <taxon>Anguilla</taxon>
    </lineage>
</organism>
<comment type="caution">
    <text evidence="2">The sequence shown here is derived from an EMBL/GenBank/DDBJ whole genome shotgun (WGS) entry which is preliminary data.</text>
</comment>
<keyword evidence="3" id="KW-1185">Reference proteome</keyword>